<dbReference type="FunFam" id="3.40.50.1970:FF:000003">
    <property type="entry name" value="Alcohol dehydrogenase, iron-containing"/>
    <property type="match status" value="1"/>
</dbReference>
<dbReference type="InterPro" id="IPR018211">
    <property type="entry name" value="ADH_Fe_CS"/>
</dbReference>
<evidence type="ECO:0000256" key="1">
    <source>
        <dbReference type="ARBA" id="ARBA00023002"/>
    </source>
</evidence>
<sequence length="401" mass="44095">MNTAIHIAERIKESMKNFNYHIPTDIYFGKGKIRVLGDKITAIGKNILLVYGGGSIKKSGLYDQVIDELNRAGVTVSELPGVEPNPRIQSVRKGIEICRAKGIEGVLAVGGGSTIDCAKVIAAGACYEGDAWELVLDARKITKALPVASVLTLAATGSEMDGFAVISDMEKNEKWGTGNDITKPVFSILDPEYTFSVSKYQTACGTSDIMSHTFENYFNRVPGAYLQARMAEGILKTCIKYAPVAMEEPDNYEARANLMWASSLAINGLISYGEDAAWAVHPMEHELSAFYDITHGAGLALLTPYWMQYVLREETLPRFVEYGVNVWGIDPEQEDMAIARQAITKTREFFDSIGMPSHLSELDIDDTHFDVMAMKAAAGGLAYGFVPLDKQDVRRIYEMAL</sequence>
<dbReference type="EMBL" id="AWSU01000285">
    <property type="protein sequence ID" value="ERI74810.1"/>
    <property type="molecule type" value="Genomic_DNA"/>
</dbReference>
<gene>
    <name evidence="4" type="ORF">CLOSYM_03669</name>
</gene>
<evidence type="ECO:0000313" key="4">
    <source>
        <dbReference type="EMBL" id="ERI74810.1"/>
    </source>
</evidence>
<accession>A0ABC9TTY7</accession>
<keyword evidence="1" id="KW-0560">Oxidoreductase</keyword>
<evidence type="ECO:0000259" key="2">
    <source>
        <dbReference type="Pfam" id="PF00465"/>
    </source>
</evidence>
<evidence type="ECO:0000313" key="5">
    <source>
        <dbReference type="Proteomes" id="UP000016491"/>
    </source>
</evidence>
<dbReference type="Pfam" id="PF25137">
    <property type="entry name" value="ADH_Fe_C"/>
    <property type="match status" value="1"/>
</dbReference>
<feature type="domain" description="Fe-containing alcohol dehydrogenase-like C-terminal" evidence="3">
    <location>
        <begin position="203"/>
        <end position="400"/>
    </location>
</feature>
<reference evidence="4 5" key="1">
    <citation type="submission" date="2013-07" db="EMBL/GenBank/DDBJ databases">
        <authorList>
            <person name="Weinstock G."/>
            <person name="Sodergren E."/>
            <person name="Wylie T."/>
            <person name="Fulton L."/>
            <person name="Fulton R."/>
            <person name="Fronick C."/>
            <person name="O'Laughlin M."/>
            <person name="Godfrey J."/>
            <person name="Miner T."/>
            <person name="Herter B."/>
            <person name="Appelbaum E."/>
            <person name="Cordes M."/>
            <person name="Lek S."/>
            <person name="Wollam A."/>
            <person name="Pepin K.H."/>
            <person name="Palsikar V.B."/>
            <person name="Mitreva M."/>
            <person name="Wilson R.K."/>
        </authorList>
    </citation>
    <scope>NUCLEOTIDE SEQUENCE [LARGE SCALE GENOMIC DNA]</scope>
    <source>
        <strain evidence="4 5">ATCC 14940</strain>
    </source>
</reference>
<dbReference type="PANTHER" id="PTHR43633:SF1">
    <property type="entry name" value="ALCOHOL DEHYDROGENASE YQHD"/>
    <property type="match status" value="1"/>
</dbReference>
<dbReference type="Proteomes" id="UP000016491">
    <property type="component" value="Unassembled WGS sequence"/>
</dbReference>
<feature type="domain" description="Alcohol dehydrogenase iron-type/glycerol dehydrogenase GldA" evidence="2">
    <location>
        <begin position="23"/>
        <end position="191"/>
    </location>
</feature>
<dbReference type="AlphaFoldDB" id="A0ABC9TTY7"/>
<dbReference type="GO" id="GO:0004022">
    <property type="term" value="F:alcohol dehydrogenase (NAD+) activity"/>
    <property type="evidence" value="ECO:0007669"/>
    <property type="project" value="UniProtKB-ARBA"/>
</dbReference>
<dbReference type="CDD" id="cd08187">
    <property type="entry name" value="BDH"/>
    <property type="match status" value="1"/>
</dbReference>
<name>A0ABC9TTY7_CLOSY</name>
<dbReference type="Gene3D" id="1.20.1090.10">
    <property type="entry name" value="Dehydroquinate synthase-like - alpha domain"/>
    <property type="match status" value="1"/>
</dbReference>
<organism evidence="4 5">
    <name type="scientific">[Clostridium] symbiosum ATCC 14940</name>
    <dbReference type="NCBI Taxonomy" id="411472"/>
    <lineage>
        <taxon>Bacteria</taxon>
        <taxon>Bacillati</taxon>
        <taxon>Bacillota</taxon>
        <taxon>Clostridia</taxon>
        <taxon>Lachnospirales</taxon>
        <taxon>Lachnospiraceae</taxon>
        <taxon>Otoolea</taxon>
    </lineage>
</organism>
<dbReference type="Pfam" id="PF00465">
    <property type="entry name" value="Fe-ADH"/>
    <property type="match status" value="1"/>
</dbReference>
<dbReference type="InterPro" id="IPR001670">
    <property type="entry name" value="ADH_Fe/GldA"/>
</dbReference>
<protein>
    <submittedName>
        <fullName evidence="4">NADH-dependent butanol dehydrogenase A</fullName>
    </submittedName>
</protein>
<dbReference type="SUPFAM" id="SSF56796">
    <property type="entry name" value="Dehydroquinate synthase-like"/>
    <property type="match status" value="1"/>
</dbReference>
<dbReference type="InterPro" id="IPR056798">
    <property type="entry name" value="ADH_Fe_C"/>
</dbReference>
<dbReference type="Gene3D" id="3.40.50.1970">
    <property type="match status" value="1"/>
</dbReference>
<proteinExistence type="predicted"/>
<comment type="caution">
    <text evidence="4">The sequence shown here is derived from an EMBL/GenBank/DDBJ whole genome shotgun (WGS) entry which is preliminary data.</text>
</comment>
<dbReference type="PANTHER" id="PTHR43633">
    <property type="entry name" value="ALCOHOL DEHYDROGENASE YQHD"/>
    <property type="match status" value="1"/>
</dbReference>
<evidence type="ECO:0000259" key="3">
    <source>
        <dbReference type="Pfam" id="PF25137"/>
    </source>
</evidence>
<dbReference type="InterPro" id="IPR044731">
    <property type="entry name" value="BDH-like"/>
</dbReference>
<dbReference type="PROSITE" id="PS00060">
    <property type="entry name" value="ADH_IRON_2"/>
    <property type="match status" value="1"/>
</dbReference>